<gene>
    <name evidence="2" type="ORF">AN936_01115</name>
</gene>
<dbReference type="Proteomes" id="UP000058074">
    <property type="component" value="Chromosome"/>
</dbReference>
<dbReference type="PROSITE" id="PS51819">
    <property type="entry name" value="VOC"/>
    <property type="match status" value="1"/>
</dbReference>
<proteinExistence type="predicted"/>
<reference evidence="2 3" key="1">
    <citation type="journal article" date="2015" name="Genome Announc.">
        <title>Complete Genome Sequence of Polypropylene Glycol- and Polyethylene Glycol-Degrading Sphingopyxis macrogoltabida Strain EY-1.</title>
        <authorList>
            <person name="Ohtsubo Y."/>
            <person name="Nagata Y."/>
            <person name="Numata M."/>
            <person name="Tsuchikane K."/>
            <person name="Hosoyama A."/>
            <person name="Yamazoe A."/>
            <person name="Tsuda M."/>
            <person name="Fujita N."/>
            <person name="Kawai F."/>
        </authorList>
    </citation>
    <scope>NUCLEOTIDE SEQUENCE [LARGE SCALE GENOMIC DNA]</scope>
    <source>
        <strain evidence="2 3">EY-1</strain>
    </source>
</reference>
<dbReference type="EMBL" id="CP012700">
    <property type="protein sequence ID" value="ALH79021.1"/>
    <property type="molecule type" value="Genomic_DNA"/>
</dbReference>
<name>A0A0N9UW30_SPHMC</name>
<dbReference type="Pfam" id="PF00903">
    <property type="entry name" value="Glyoxalase"/>
    <property type="match status" value="1"/>
</dbReference>
<dbReference type="InterPro" id="IPR037523">
    <property type="entry name" value="VOC_core"/>
</dbReference>
<evidence type="ECO:0000313" key="3">
    <source>
        <dbReference type="Proteomes" id="UP000058074"/>
    </source>
</evidence>
<evidence type="ECO:0000313" key="2">
    <source>
        <dbReference type="EMBL" id="ALH79021.1"/>
    </source>
</evidence>
<evidence type="ECO:0000259" key="1">
    <source>
        <dbReference type="PROSITE" id="PS51819"/>
    </source>
</evidence>
<dbReference type="OrthoDB" id="7355345at2"/>
<dbReference type="RefSeq" id="WP_054586532.1">
    <property type="nucleotide sequence ID" value="NZ_CP012700.1"/>
</dbReference>
<protein>
    <submittedName>
        <fullName evidence="2">Glyoxalase</fullName>
    </submittedName>
</protein>
<feature type="domain" description="VOC" evidence="1">
    <location>
        <begin position="5"/>
        <end position="125"/>
    </location>
</feature>
<dbReference type="KEGG" id="smag:AN936_01115"/>
<dbReference type="SUPFAM" id="SSF54593">
    <property type="entry name" value="Glyoxalase/Bleomycin resistance protein/Dihydroxybiphenyl dioxygenase"/>
    <property type="match status" value="1"/>
</dbReference>
<dbReference type="AlphaFoldDB" id="A0A0N9UW30"/>
<sequence>MAHPFIEHVNLTVSDPARTASLMIAVFGWHERWRGPAQSGGHTIHVGSDRAYIALYAPPNGIEAGLPYPKGEPLNHVGIQVDDLEEVETRVKAVGLLPFNHGVYEPGRRFYFFDPDGIEYEVVSYAEPAPR</sequence>
<dbReference type="InterPro" id="IPR004360">
    <property type="entry name" value="Glyas_Fos-R_dOase_dom"/>
</dbReference>
<dbReference type="CDD" id="cd06587">
    <property type="entry name" value="VOC"/>
    <property type="match status" value="1"/>
</dbReference>
<dbReference type="Gene3D" id="3.10.180.10">
    <property type="entry name" value="2,3-Dihydroxybiphenyl 1,2-Dioxygenase, domain 1"/>
    <property type="match status" value="1"/>
</dbReference>
<dbReference type="InterPro" id="IPR029068">
    <property type="entry name" value="Glyas_Bleomycin-R_OHBP_Dase"/>
</dbReference>
<dbReference type="PATRIC" id="fig|33050.5.peg.233"/>
<accession>A0A0N9UW30</accession>
<organism evidence="2 3">
    <name type="scientific">Sphingopyxis macrogoltabida</name>
    <name type="common">Sphingomonas macrogoltabidus</name>
    <dbReference type="NCBI Taxonomy" id="33050"/>
    <lineage>
        <taxon>Bacteria</taxon>
        <taxon>Pseudomonadati</taxon>
        <taxon>Pseudomonadota</taxon>
        <taxon>Alphaproteobacteria</taxon>
        <taxon>Sphingomonadales</taxon>
        <taxon>Sphingomonadaceae</taxon>
        <taxon>Sphingopyxis</taxon>
    </lineage>
</organism>